<evidence type="ECO:0000259" key="1">
    <source>
        <dbReference type="Pfam" id="PF07929"/>
    </source>
</evidence>
<name>A0A062V1V0_9EURY</name>
<dbReference type="AlphaFoldDB" id="A0A062V1V0"/>
<dbReference type="InterPro" id="IPR024047">
    <property type="entry name" value="MM3350-like_sf"/>
</dbReference>
<evidence type="ECO:0000313" key="2">
    <source>
        <dbReference type="EMBL" id="KCZ70608.1"/>
    </source>
</evidence>
<dbReference type="Gene3D" id="3.10.290.30">
    <property type="entry name" value="MM3350-like"/>
    <property type="match status" value="1"/>
</dbReference>
<dbReference type="Proteomes" id="UP000027153">
    <property type="component" value="Unassembled WGS sequence"/>
</dbReference>
<dbReference type="EMBL" id="JMIY01000007">
    <property type="protein sequence ID" value="KCZ70608.1"/>
    <property type="molecule type" value="Genomic_DNA"/>
</dbReference>
<dbReference type="OrthoDB" id="117055at2157"/>
<accession>A0A062V1V0</accession>
<protein>
    <recommendedName>
        <fullName evidence="1">Plasmid pRiA4b Orf3-like domain-containing protein</fullName>
    </recommendedName>
</protein>
<dbReference type="SUPFAM" id="SSF159941">
    <property type="entry name" value="MM3350-like"/>
    <property type="match status" value="1"/>
</dbReference>
<sequence>MGKHKINEELLNGKCSLCGGTYNKAAMRKHLESCMRTKKSSGSNSARKKNTFHIVVEGAHHPEYWMHLEANADATLEDLDSFLRDTWLECCGHMSAFTIQKTRYTAGAGIDSMWVGIGFKPGGEKEMNITLGKVLAPKLKFYHEYDFGTTTELILKVVSEVEGALDRKPIRILARNEPPQILCNVCGKIATQVCTQCIYEGQGWLCDKCCRKHECGEDMLLPVVNSPRVGMCGYTG</sequence>
<keyword evidence="3" id="KW-1185">Reference proteome</keyword>
<organism evidence="2 3">
    <name type="scientific">Candidatus Methanoperedens nitratireducens</name>
    <dbReference type="NCBI Taxonomy" id="1392998"/>
    <lineage>
        <taxon>Archaea</taxon>
        <taxon>Methanobacteriati</taxon>
        <taxon>Methanobacteriota</taxon>
        <taxon>Stenosarchaea group</taxon>
        <taxon>Methanomicrobia</taxon>
        <taxon>Methanosarcinales</taxon>
        <taxon>ANME-2 cluster</taxon>
        <taxon>Candidatus Methanoperedentaceae</taxon>
        <taxon>Candidatus Methanoperedens</taxon>
    </lineage>
</organism>
<proteinExistence type="predicted"/>
<dbReference type="InterPro" id="IPR012912">
    <property type="entry name" value="Plasmid_pRiA4b_Orf3-like"/>
</dbReference>
<evidence type="ECO:0000313" key="3">
    <source>
        <dbReference type="Proteomes" id="UP000027153"/>
    </source>
</evidence>
<dbReference type="Pfam" id="PF07929">
    <property type="entry name" value="PRiA4_ORF3"/>
    <property type="match status" value="1"/>
</dbReference>
<comment type="caution">
    <text evidence="2">The sequence shown here is derived from an EMBL/GenBank/DDBJ whole genome shotgun (WGS) entry which is preliminary data.</text>
</comment>
<reference evidence="2 3" key="1">
    <citation type="journal article" date="2013" name="Nature">
        <title>Anaerobic oxidation of methane coupled to nitrate reduction in a novel archaeal lineage.</title>
        <authorList>
            <person name="Haroon M.F."/>
            <person name="Hu S."/>
            <person name="Shi Y."/>
            <person name="Imelfort M."/>
            <person name="Keller J."/>
            <person name="Hugenholtz P."/>
            <person name="Yuan Z."/>
            <person name="Tyson G.W."/>
        </authorList>
    </citation>
    <scope>NUCLEOTIDE SEQUENCE [LARGE SCALE GENOMIC DNA]</scope>
    <source>
        <strain evidence="2 3">ANME-2d</strain>
    </source>
</reference>
<gene>
    <name evidence="2" type="ORF">ANME2D_02629</name>
</gene>
<feature type="domain" description="Plasmid pRiA4b Orf3-like" evidence="1">
    <location>
        <begin position="52"/>
        <end position="173"/>
    </location>
</feature>
<dbReference type="RefSeq" id="WP_048092335.1">
    <property type="nucleotide sequence ID" value="NZ_JMIY01000007.1"/>
</dbReference>